<feature type="non-terminal residue" evidence="6">
    <location>
        <position position="1"/>
    </location>
</feature>
<keyword evidence="3" id="KW-0732">Signal</keyword>
<dbReference type="GO" id="GO:0005634">
    <property type="term" value="C:nucleus"/>
    <property type="evidence" value="ECO:0007669"/>
    <property type="project" value="UniProtKB-SubCell"/>
</dbReference>
<sequence>FQRGRVAVFLAASAVITFAAQEAPSYLFNQSVETEQFDMLSPDDTEPTFNLRLIEAVKHSTCLYDQNDRQYRCAEFKMKVWSRLGNVLGYEGDKNMLANRWKQLRDKYGKEKKKMKETGDSPSWQYYKHLSFLDPHMIDRNKEGSRRFPENKLPPISDTQFAQGLINEVQLQPCLYDSRDPKYRHTDCRNMAWMQIITSLKYPADINAIAKQWKTLRDHYVRERRFLGEGVREESSWELYPAMMWMAPYVADREKTRESVHRQRTKRGRRDSAENLSDDAFDETIGGFMTPRPKQSRAPDVLLDGDSAFAASAVSDLRSLSEHSRSIARMQIEHLLINTESRMGSASHHIVYDSK</sequence>
<evidence type="ECO:0000256" key="1">
    <source>
        <dbReference type="PROSITE-ProRule" id="PRU00371"/>
    </source>
</evidence>
<dbReference type="Proteomes" id="UP001432322">
    <property type="component" value="Unassembled WGS sequence"/>
</dbReference>
<feature type="domain" description="BESS" evidence="5">
    <location>
        <begin position="303"/>
        <end position="342"/>
    </location>
</feature>
<evidence type="ECO:0000256" key="3">
    <source>
        <dbReference type="SAM" id="SignalP"/>
    </source>
</evidence>
<comment type="caution">
    <text evidence="6">The sequence shown here is derived from an EMBL/GenBank/DDBJ whole genome shotgun (WGS) entry which is preliminary data.</text>
</comment>
<proteinExistence type="predicted"/>
<organism evidence="6 7">
    <name type="scientific">Pristionchus fissidentatus</name>
    <dbReference type="NCBI Taxonomy" id="1538716"/>
    <lineage>
        <taxon>Eukaryota</taxon>
        <taxon>Metazoa</taxon>
        <taxon>Ecdysozoa</taxon>
        <taxon>Nematoda</taxon>
        <taxon>Chromadorea</taxon>
        <taxon>Rhabditida</taxon>
        <taxon>Rhabditina</taxon>
        <taxon>Diplogasteromorpha</taxon>
        <taxon>Diplogasteroidea</taxon>
        <taxon>Neodiplogasteridae</taxon>
        <taxon>Pristionchus</taxon>
    </lineage>
</organism>
<reference evidence="6" key="1">
    <citation type="submission" date="2023-10" db="EMBL/GenBank/DDBJ databases">
        <title>Genome assembly of Pristionchus species.</title>
        <authorList>
            <person name="Yoshida K."/>
            <person name="Sommer R.J."/>
        </authorList>
    </citation>
    <scope>NUCLEOTIDE SEQUENCE</scope>
    <source>
        <strain evidence="6">RS5133</strain>
    </source>
</reference>
<keyword evidence="7" id="KW-1185">Reference proteome</keyword>
<evidence type="ECO:0000259" key="4">
    <source>
        <dbReference type="PROSITE" id="PS51029"/>
    </source>
</evidence>
<feature type="domain" description="MADF" evidence="4">
    <location>
        <begin position="52"/>
        <end position="138"/>
    </location>
</feature>
<keyword evidence="1" id="KW-0539">Nucleus</keyword>
<name>A0AAV5V923_9BILA</name>
<feature type="chain" id="PRO_5043753136" evidence="3">
    <location>
        <begin position="20"/>
        <end position="355"/>
    </location>
</feature>
<feature type="signal peptide" evidence="3">
    <location>
        <begin position="1"/>
        <end position="19"/>
    </location>
</feature>
<evidence type="ECO:0000313" key="6">
    <source>
        <dbReference type="EMBL" id="GMT14409.1"/>
    </source>
</evidence>
<dbReference type="InterPro" id="IPR039353">
    <property type="entry name" value="TF_Adf1"/>
</dbReference>
<evidence type="ECO:0000259" key="5">
    <source>
        <dbReference type="PROSITE" id="PS51031"/>
    </source>
</evidence>
<evidence type="ECO:0000313" key="7">
    <source>
        <dbReference type="Proteomes" id="UP001432322"/>
    </source>
</evidence>
<dbReference type="PANTHER" id="PTHR12243">
    <property type="entry name" value="MADF DOMAIN TRANSCRIPTION FACTOR"/>
    <property type="match status" value="1"/>
</dbReference>
<dbReference type="InterPro" id="IPR006578">
    <property type="entry name" value="MADF-dom"/>
</dbReference>
<dbReference type="PANTHER" id="PTHR12243:SF57">
    <property type="entry name" value="ALCOHOL DEHYDROGENASE TRANSCRIPTION FACTOR MYB_SANT-LIKE PROTEIN"/>
    <property type="match status" value="1"/>
</dbReference>
<accession>A0AAV5V923</accession>
<evidence type="ECO:0000256" key="2">
    <source>
        <dbReference type="SAM" id="MobiDB-lite"/>
    </source>
</evidence>
<dbReference type="Pfam" id="PF10545">
    <property type="entry name" value="MADF_DNA_bdg"/>
    <property type="match status" value="2"/>
</dbReference>
<dbReference type="SMART" id="SM00595">
    <property type="entry name" value="MADF"/>
    <property type="match status" value="2"/>
</dbReference>
<dbReference type="EMBL" id="BTSY01000002">
    <property type="protein sequence ID" value="GMT14409.1"/>
    <property type="molecule type" value="Genomic_DNA"/>
</dbReference>
<gene>
    <name evidence="6" type="ORF">PFISCL1PPCAC_5706</name>
</gene>
<dbReference type="GO" id="GO:0006357">
    <property type="term" value="P:regulation of transcription by RNA polymerase II"/>
    <property type="evidence" value="ECO:0007669"/>
    <property type="project" value="TreeGrafter"/>
</dbReference>
<comment type="subcellular location">
    <subcellularLocation>
        <location evidence="1">Nucleus</location>
    </subcellularLocation>
</comment>
<dbReference type="InterPro" id="IPR004210">
    <property type="entry name" value="BESS_motif"/>
</dbReference>
<feature type="region of interest" description="Disordered" evidence="2">
    <location>
        <begin position="256"/>
        <end position="276"/>
    </location>
</feature>
<dbReference type="GO" id="GO:0003677">
    <property type="term" value="F:DNA binding"/>
    <property type="evidence" value="ECO:0007669"/>
    <property type="project" value="InterPro"/>
</dbReference>
<dbReference type="PROSITE" id="PS51031">
    <property type="entry name" value="BESS"/>
    <property type="match status" value="1"/>
</dbReference>
<dbReference type="GO" id="GO:0005667">
    <property type="term" value="C:transcription regulator complex"/>
    <property type="evidence" value="ECO:0007669"/>
    <property type="project" value="TreeGrafter"/>
</dbReference>
<protein>
    <submittedName>
        <fullName evidence="6">Uncharacterized protein</fullName>
    </submittedName>
</protein>
<dbReference type="PROSITE" id="PS51029">
    <property type="entry name" value="MADF"/>
    <property type="match status" value="2"/>
</dbReference>
<dbReference type="AlphaFoldDB" id="A0AAV5V923"/>
<feature type="domain" description="MADF" evidence="4">
    <location>
        <begin position="164"/>
        <end position="251"/>
    </location>
</feature>